<keyword evidence="2" id="KW-1185">Reference proteome</keyword>
<name>A0ACB7VJ21_DIOAL</name>
<sequence>MANSWTLFLFTILILSMPFHTLASTTSWQGSKNMVFHNKIFKVEEVEKKGSLMGRRSFIPTTSARLVPTGPDPIHHNQAPNSLSP</sequence>
<dbReference type="EMBL" id="CM037018">
    <property type="protein sequence ID" value="KAH7674086.1"/>
    <property type="molecule type" value="Genomic_DNA"/>
</dbReference>
<accession>A0ACB7VJ21</accession>
<evidence type="ECO:0000313" key="2">
    <source>
        <dbReference type="Proteomes" id="UP000827976"/>
    </source>
</evidence>
<reference evidence="2" key="1">
    <citation type="journal article" date="2022" name="Nat. Commun.">
        <title>Chromosome evolution and the genetic basis of agronomically important traits in greater yam.</title>
        <authorList>
            <person name="Bredeson J.V."/>
            <person name="Lyons J.B."/>
            <person name="Oniyinde I.O."/>
            <person name="Okereke N.R."/>
            <person name="Kolade O."/>
            <person name="Nnabue I."/>
            <person name="Nwadili C.O."/>
            <person name="Hribova E."/>
            <person name="Parker M."/>
            <person name="Nwogha J."/>
            <person name="Shu S."/>
            <person name="Carlson J."/>
            <person name="Kariba R."/>
            <person name="Muthemba S."/>
            <person name="Knop K."/>
            <person name="Barton G.J."/>
            <person name="Sherwood A.V."/>
            <person name="Lopez-Montes A."/>
            <person name="Asiedu R."/>
            <person name="Jamnadass R."/>
            <person name="Muchugi A."/>
            <person name="Goodstein D."/>
            <person name="Egesi C.N."/>
            <person name="Featherston J."/>
            <person name="Asfaw A."/>
            <person name="Simpson G.G."/>
            <person name="Dolezel J."/>
            <person name="Hendre P.S."/>
            <person name="Van Deynze A."/>
            <person name="Kumar P.L."/>
            <person name="Obidiegwu J.E."/>
            <person name="Bhattacharjee R."/>
            <person name="Rokhsar D.S."/>
        </authorList>
    </citation>
    <scope>NUCLEOTIDE SEQUENCE [LARGE SCALE GENOMIC DNA]</scope>
    <source>
        <strain evidence="2">cv. TDa95/00328</strain>
    </source>
</reference>
<dbReference type="Proteomes" id="UP000827976">
    <property type="component" value="Chromosome 8"/>
</dbReference>
<evidence type="ECO:0000313" key="1">
    <source>
        <dbReference type="EMBL" id="KAH7674086.1"/>
    </source>
</evidence>
<gene>
    <name evidence="1" type="ORF">IHE45_08G048600</name>
</gene>
<proteinExistence type="predicted"/>
<protein>
    <submittedName>
        <fullName evidence="1">Uncharacterized protein</fullName>
    </submittedName>
</protein>
<organism evidence="1 2">
    <name type="scientific">Dioscorea alata</name>
    <name type="common">Purple yam</name>
    <dbReference type="NCBI Taxonomy" id="55571"/>
    <lineage>
        <taxon>Eukaryota</taxon>
        <taxon>Viridiplantae</taxon>
        <taxon>Streptophyta</taxon>
        <taxon>Embryophyta</taxon>
        <taxon>Tracheophyta</taxon>
        <taxon>Spermatophyta</taxon>
        <taxon>Magnoliopsida</taxon>
        <taxon>Liliopsida</taxon>
        <taxon>Dioscoreales</taxon>
        <taxon>Dioscoreaceae</taxon>
        <taxon>Dioscorea</taxon>
    </lineage>
</organism>
<comment type="caution">
    <text evidence="1">The sequence shown here is derived from an EMBL/GenBank/DDBJ whole genome shotgun (WGS) entry which is preliminary data.</text>
</comment>